<evidence type="ECO:0000313" key="1">
    <source>
        <dbReference type="EMBL" id="CAH0102187.1"/>
    </source>
</evidence>
<dbReference type="AlphaFoldDB" id="A0A8J2RG50"/>
<gene>
    <name evidence="1" type="ORF">DGAL_LOCUS4577</name>
</gene>
<accession>A0A8J2RG50</accession>
<protein>
    <submittedName>
        <fullName evidence="1">Uncharacterized protein</fullName>
    </submittedName>
</protein>
<reference evidence="1" key="1">
    <citation type="submission" date="2021-11" db="EMBL/GenBank/DDBJ databases">
        <authorList>
            <person name="Schell T."/>
        </authorList>
    </citation>
    <scope>NUCLEOTIDE SEQUENCE</scope>
    <source>
        <strain evidence="1">M5</strain>
    </source>
</reference>
<organism evidence="1 2">
    <name type="scientific">Daphnia galeata</name>
    <dbReference type="NCBI Taxonomy" id="27404"/>
    <lineage>
        <taxon>Eukaryota</taxon>
        <taxon>Metazoa</taxon>
        <taxon>Ecdysozoa</taxon>
        <taxon>Arthropoda</taxon>
        <taxon>Crustacea</taxon>
        <taxon>Branchiopoda</taxon>
        <taxon>Diplostraca</taxon>
        <taxon>Cladocera</taxon>
        <taxon>Anomopoda</taxon>
        <taxon>Daphniidae</taxon>
        <taxon>Daphnia</taxon>
    </lineage>
</organism>
<dbReference type="EMBL" id="CAKKLH010000075">
    <property type="protein sequence ID" value="CAH0102187.1"/>
    <property type="molecule type" value="Genomic_DNA"/>
</dbReference>
<dbReference type="Proteomes" id="UP000789390">
    <property type="component" value="Unassembled WGS sequence"/>
</dbReference>
<proteinExistence type="predicted"/>
<name>A0A8J2RG50_9CRUS</name>
<comment type="caution">
    <text evidence="1">The sequence shown here is derived from an EMBL/GenBank/DDBJ whole genome shotgun (WGS) entry which is preliminary data.</text>
</comment>
<evidence type="ECO:0000313" key="2">
    <source>
        <dbReference type="Proteomes" id="UP000789390"/>
    </source>
</evidence>
<keyword evidence="2" id="KW-1185">Reference proteome</keyword>
<sequence>MIISMGECESFPRTLTLGSWILPVPEELINGAIWTDRDSQGLQNHTQGKVCPNLTPIPILPYFFFI</sequence>